<dbReference type="SUPFAM" id="SSF50129">
    <property type="entry name" value="GroES-like"/>
    <property type="match status" value="1"/>
</dbReference>
<reference evidence="3" key="1">
    <citation type="submission" date="2016-10" db="EMBL/GenBank/DDBJ databases">
        <authorList>
            <person name="Varghese N."/>
            <person name="Submissions S."/>
        </authorList>
    </citation>
    <scope>NUCLEOTIDE SEQUENCE [LARGE SCALE GENOMIC DNA]</scope>
    <source>
        <strain evidence="3">JCM 21621</strain>
    </source>
</reference>
<dbReference type="Gene3D" id="3.40.50.720">
    <property type="entry name" value="NAD(P)-binding Rossmann-like Domain"/>
    <property type="match status" value="1"/>
</dbReference>
<dbReference type="NCBIfam" id="TIGR02823">
    <property type="entry name" value="oxido_YhdH"/>
    <property type="match status" value="1"/>
</dbReference>
<dbReference type="InterPro" id="IPR020843">
    <property type="entry name" value="ER"/>
</dbReference>
<sequence length="330" mass="34307">MSGFKALWVTETDNGGFAQQVVERQIADLPAGEVLVRVRYSSLNYKDALSASGNRGVTRKYPHTPGIDAAGVVEESSSAQFAAGDEVIVTGYDLGMNTAGGYGQYIRVPAAWLVKRPQGLGLREAMMLGTAGLTAALCVDKLERSGVMPASGPVLVTGATGGVGSIAVMLLAKLGYRVAAATGKPEQAELLRRLGAQQIVDRAAVAEGGDKLLLKEQWAGAVDTVGGDILFNVVKSLQYGGSVAACGLTAGASFKATVMPFILRGVNLLGVDSVELPLAVKAAMWDRLAGAWKLDGLEQLVREVGLDELPGEIRKILAGGQTGRVVVNLG</sequence>
<dbReference type="InterPro" id="IPR011032">
    <property type="entry name" value="GroES-like_sf"/>
</dbReference>
<dbReference type="Pfam" id="PF08240">
    <property type="entry name" value="ADH_N"/>
    <property type="match status" value="1"/>
</dbReference>
<dbReference type="InterPro" id="IPR051397">
    <property type="entry name" value="Zn-ADH-like_protein"/>
</dbReference>
<dbReference type="STRING" id="198616.SAMN05216193_101265"/>
<dbReference type="PANTHER" id="PTHR43677:SF1">
    <property type="entry name" value="ACRYLYL-COA REDUCTASE ACUI-RELATED"/>
    <property type="match status" value="1"/>
</dbReference>
<evidence type="ECO:0000313" key="3">
    <source>
        <dbReference type="Proteomes" id="UP000242957"/>
    </source>
</evidence>
<keyword evidence="3" id="KW-1185">Reference proteome</keyword>
<dbReference type="RefSeq" id="WP_084310382.1">
    <property type="nucleotide sequence ID" value="NZ_FNIJ01000001.1"/>
</dbReference>
<proteinExistence type="predicted"/>
<dbReference type="SMART" id="SM00829">
    <property type="entry name" value="PKS_ER"/>
    <property type="match status" value="1"/>
</dbReference>
<feature type="domain" description="Enoyl reductase (ER)" evidence="1">
    <location>
        <begin position="12"/>
        <end position="327"/>
    </location>
</feature>
<dbReference type="SUPFAM" id="SSF51735">
    <property type="entry name" value="NAD(P)-binding Rossmann-fold domains"/>
    <property type="match status" value="1"/>
</dbReference>
<dbReference type="GO" id="GO:0043957">
    <property type="term" value="F:acryloyl-CoA reductase (NADPH) activity"/>
    <property type="evidence" value="ECO:0007669"/>
    <property type="project" value="TreeGrafter"/>
</dbReference>
<dbReference type="Proteomes" id="UP000242957">
    <property type="component" value="Unassembled WGS sequence"/>
</dbReference>
<dbReference type="InterPro" id="IPR013149">
    <property type="entry name" value="ADH-like_C"/>
</dbReference>
<dbReference type="OrthoDB" id="9782155at2"/>
<gene>
    <name evidence="2" type="ORF">SAMN05216193_101265</name>
</gene>
<dbReference type="EMBL" id="FNIJ01000001">
    <property type="protein sequence ID" value="SDN14047.1"/>
    <property type="molecule type" value="Genomic_DNA"/>
</dbReference>
<dbReference type="InterPro" id="IPR014188">
    <property type="entry name" value="Acrylyl-CoA_reductase_AcuI"/>
</dbReference>
<organism evidence="2 3">
    <name type="scientific">Pseudomonas jinjuensis</name>
    <dbReference type="NCBI Taxonomy" id="198616"/>
    <lineage>
        <taxon>Bacteria</taxon>
        <taxon>Pseudomonadati</taxon>
        <taxon>Pseudomonadota</taxon>
        <taxon>Gammaproteobacteria</taxon>
        <taxon>Pseudomonadales</taxon>
        <taxon>Pseudomonadaceae</taxon>
        <taxon>Pseudomonas</taxon>
    </lineage>
</organism>
<dbReference type="InterPro" id="IPR036291">
    <property type="entry name" value="NAD(P)-bd_dom_sf"/>
</dbReference>
<dbReference type="InterPro" id="IPR013154">
    <property type="entry name" value="ADH-like_N"/>
</dbReference>
<dbReference type="AlphaFoldDB" id="A0A1G9YYQ4"/>
<evidence type="ECO:0000313" key="2">
    <source>
        <dbReference type="EMBL" id="SDN14047.1"/>
    </source>
</evidence>
<accession>A0A1G9YYQ4</accession>
<evidence type="ECO:0000259" key="1">
    <source>
        <dbReference type="SMART" id="SM00829"/>
    </source>
</evidence>
<dbReference type="CDD" id="cd05280">
    <property type="entry name" value="MDR_yhdh_yhfp"/>
    <property type="match status" value="1"/>
</dbReference>
<dbReference type="Pfam" id="PF00107">
    <property type="entry name" value="ADH_zinc_N"/>
    <property type="match status" value="1"/>
</dbReference>
<name>A0A1G9YYQ4_9PSED</name>
<dbReference type="PANTHER" id="PTHR43677">
    <property type="entry name" value="SHORT-CHAIN DEHYDROGENASE/REDUCTASE"/>
    <property type="match status" value="1"/>
</dbReference>
<dbReference type="Gene3D" id="3.90.180.10">
    <property type="entry name" value="Medium-chain alcohol dehydrogenases, catalytic domain"/>
    <property type="match status" value="1"/>
</dbReference>
<protein>
    <submittedName>
        <fullName evidence="2">Putative quinone oxidoreductase, YhdH/YhfP family</fullName>
    </submittedName>
</protein>